<evidence type="ECO:0008006" key="3">
    <source>
        <dbReference type="Google" id="ProtNLM"/>
    </source>
</evidence>
<protein>
    <recommendedName>
        <fullName evidence="3">MATH domain-containing protein</fullName>
    </recommendedName>
</protein>
<sequence>MSYRAGYCSFEYKLENVSKLTERVYSPPFATSTCRNWMLIFDPYTSDPKNYQILLCTILNKDEESKHFTDTFLPLKVILKTPSGDIIHEVSTNDKIFVKSGLCK</sequence>
<dbReference type="VEuPathDB" id="FungiDB:FUN_025363"/>
<evidence type="ECO:0000313" key="1">
    <source>
        <dbReference type="EMBL" id="PKC73971.1"/>
    </source>
</evidence>
<organism evidence="1 2">
    <name type="scientific">Rhizophagus irregularis</name>
    <dbReference type="NCBI Taxonomy" id="588596"/>
    <lineage>
        <taxon>Eukaryota</taxon>
        <taxon>Fungi</taxon>
        <taxon>Fungi incertae sedis</taxon>
        <taxon>Mucoromycota</taxon>
        <taxon>Glomeromycotina</taxon>
        <taxon>Glomeromycetes</taxon>
        <taxon>Glomerales</taxon>
        <taxon>Glomeraceae</taxon>
        <taxon>Rhizophagus</taxon>
    </lineage>
</organism>
<dbReference type="InterPro" id="IPR008974">
    <property type="entry name" value="TRAF-like"/>
</dbReference>
<dbReference type="EMBL" id="LLXH01000068">
    <property type="protein sequence ID" value="PKC73971.1"/>
    <property type="molecule type" value="Genomic_DNA"/>
</dbReference>
<evidence type="ECO:0000313" key="2">
    <source>
        <dbReference type="Proteomes" id="UP000232688"/>
    </source>
</evidence>
<gene>
    <name evidence="1" type="ORF">RhiirA1_229546</name>
</gene>
<reference evidence="1 2" key="2">
    <citation type="submission" date="2017-10" db="EMBL/GenBank/DDBJ databases">
        <title>Genome analyses suggest a sexual origin of heterokaryosis in a supposedly ancient asexual fungus.</title>
        <authorList>
            <person name="Corradi N."/>
            <person name="Sedzielewska K."/>
            <person name="Noel J."/>
            <person name="Charron P."/>
            <person name="Farinelli L."/>
            <person name="Marton T."/>
            <person name="Kruger M."/>
            <person name="Pelin A."/>
            <person name="Brachmann A."/>
            <person name="Corradi N."/>
        </authorList>
    </citation>
    <scope>NUCLEOTIDE SEQUENCE [LARGE SCALE GENOMIC DNA]</scope>
    <source>
        <strain evidence="1 2">A1</strain>
    </source>
</reference>
<dbReference type="AlphaFoldDB" id="A0A2N0SEJ8"/>
<dbReference type="VEuPathDB" id="FungiDB:RhiirFUN_024723"/>
<dbReference type="Gene3D" id="2.60.210.10">
    <property type="entry name" value="Apoptosis, Tumor Necrosis Factor Receptor Associated Protein 2, Chain A"/>
    <property type="match status" value="1"/>
</dbReference>
<comment type="caution">
    <text evidence="1">The sequence shown here is derived from an EMBL/GenBank/DDBJ whole genome shotgun (WGS) entry which is preliminary data.</text>
</comment>
<name>A0A2N0SEJ8_9GLOM</name>
<reference evidence="1 2" key="1">
    <citation type="submission" date="2017-10" db="EMBL/GenBank/DDBJ databases">
        <title>Extensive intraspecific genome diversity in a model arbuscular mycorrhizal fungus.</title>
        <authorList>
            <person name="Chen E.C.H."/>
            <person name="Morin E."/>
            <person name="Baudet D."/>
            <person name="Noel J."/>
            <person name="Ndikumana S."/>
            <person name="Charron P."/>
            <person name="St-Onge C."/>
            <person name="Giorgi J."/>
            <person name="Grigoriev I.V."/>
            <person name="Roux C."/>
            <person name="Martin F.M."/>
            <person name="Corradi N."/>
        </authorList>
    </citation>
    <scope>NUCLEOTIDE SEQUENCE [LARGE SCALE GENOMIC DNA]</scope>
    <source>
        <strain evidence="1 2">A1</strain>
    </source>
</reference>
<dbReference type="Proteomes" id="UP000232688">
    <property type="component" value="Unassembled WGS sequence"/>
</dbReference>
<accession>A0A2N0SEJ8</accession>
<dbReference type="VEuPathDB" id="FungiDB:RhiirA1_229546"/>
<proteinExistence type="predicted"/>